<feature type="compositionally biased region" description="Basic and acidic residues" evidence="1">
    <location>
        <begin position="319"/>
        <end position="339"/>
    </location>
</feature>
<dbReference type="GeneID" id="24106233"/>
<keyword evidence="4" id="KW-1185">Reference proteome</keyword>
<feature type="region of interest" description="Disordered" evidence="1">
    <location>
        <begin position="257"/>
        <end position="282"/>
    </location>
</feature>
<name>R9NXT6_PSEHS</name>
<keyword evidence="2" id="KW-0472">Membrane</keyword>
<organism evidence="3 4">
    <name type="scientific">Pseudozyma hubeiensis (strain SY62)</name>
    <name type="common">Yeast</name>
    <dbReference type="NCBI Taxonomy" id="1305764"/>
    <lineage>
        <taxon>Eukaryota</taxon>
        <taxon>Fungi</taxon>
        <taxon>Dikarya</taxon>
        <taxon>Basidiomycota</taxon>
        <taxon>Ustilaginomycotina</taxon>
        <taxon>Ustilaginomycetes</taxon>
        <taxon>Ustilaginales</taxon>
        <taxon>Ustilaginaceae</taxon>
        <taxon>Pseudozyma</taxon>
    </lineage>
</organism>
<feature type="transmembrane region" description="Helical" evidence="2">
    <location>
        <begin position="141"/>
        <end position="160"/>
    </location>
</feature>
<dbReference type="AlphaFoldDB" id="R9NXT6"/>
<dbReference type="RefSeq" id="XP_012186954.1">
    <property type="nucleotide sequence ID" value="XM_012331564.1"/>
</dbReference>
<evidence type="ECO:0000256" key="2">
    <source>
        <dbReference type="SAM" id="Phobius"/>
    </source>
</evidence>
<dbReference type="HOGENOM" id="CLU_562833_0_0_1"/>
<feature type="region of interest" description="Disordered" evidence="1">
    <location>
        <begin position="309"/>
        <end position="409"/>
    </location>
</feature>
<feature type="transmembrane region" description="Helical" evidence="2">
    <location>
        <begin position="31"/>
        <end position="59"/>
    </location>
</feature>
<evidence type="ECO:0000256" key="1">
    <source>
        <dbReference type="SAM" id="MobiDB-lite"/>
    </source>
</evidence>
<dbReference type="STRING" id="1305764.R9NXT6"/>
<reference evidence="4" key="1">
    <citation type="journal article" date="2013" name="Genome Announc.">
        <title>Draft genome sequence of the basidiomycetous yeast-like fungus Pseudozyma hubeiensis SY62, which produces an abundant amount of the biosurfactant mannosylerythritol lipids.</title>
        <authorList>
            <person name="Konishi M."/>
            <person name="Hatada Y."/>
            <person name="Horiuchi J."/>
        </authorList>
    </citation>
    <scope>NUCLEOTIDE SEQUENCE [LARGE SCALE GENOMIC DNA]</scope>
    <source>
        <strain evidence="4">SY62</strain>
    </source>
</reference>
<evidence type="ECO:0000313" key="3">
    <source>
        <dbReference type="EMBL" id="GAC93367.1"/>
    </source>
</evidence>
<keyword evidence="2" id="KW-1133">Transmembrane helix</keyword>
<keyword evidence="2" id="KW-0812">Transmembrane</keyword>
<sequence length="495" mass="54990">MRSRLLRRPYSESRSDKGDIPIMSSSSASKIAFLGLNAIRLVSFVVILLVFATLIMGLVEDVRDYYNGAIMDEAESEDCAYVPGTSIPMQTWGIFWVELHRVLLLLGVVALFSAEISWFGIAKLEHAAQVWFPVLSRTRGLAVLGAVHVVIATSMLSHYLDEFPLVVSWMLFVIGMLYICLGLAFHRYSLKDGRSFFASKRQQFVRGQGRVYRSLMREKDYGATTSTQKPTTTLRKLFKRKGGQAVSVHETFPSLETSSHKQVLADRARRTEHRRKTSSVAVDMSNVDADRTSITRDFVWNARAGVVHERDPNSSLSGHHHDDSREMRNVTNQRRDSDVSHQSCSGVSIASSTQIRIGGYTSTEAARARERARRRRAAGSNNETHHPPPSKSTGQSSKISKIKSAKRRSMALVHTARNRLSAGTASALAARRRNAAAAKSKGISNAETDIVIEYIDDEDTAPPVPPLPAYHQATRPTDEMAELPVAARFARDHVV</sequence>
<feature type="compositionally biased region" description="Basic residues" evidence="1">
    <location>
        <begin position="400"/>
        <end position="409"/>
    </location>
</feature>
<gene>
    <name evidence="3" type="ORF">PHSY_000932</name>
</gene>
<accession>R9NXT6</accession>
<protein>
    <recommendedName>
        <fullName evidence="5">Transmembrane protein</fullName>
    </recommendedName>
</protein>
<evidence type="ECO:0000313" key="4">
    <source>
        <dbReference type="Proteomes" id="UP000014071"/>
    </source>
</evidence>
<proteinExistence type="predicted"/>
<feature type="transmembrane region" description="Helical" evidence="2">
    <location>
        <begin position="102"/>
        <end position="121"/>
    </location>
</feature>
<dbReference type="eggNOG" id="ENOG502S7JD">
    <property type="taxonomic scope" value="Eukaryota"/>
</dbReference>
<evidence type="ECO:0008006" key="5">
    <source>
        <dbReference type="Google" id="ProtNLM"/>
    </source>
</evidence>
<feature type="compositionally biased region" description="Polar residues" evidence="1">
    <location>
        <begin position="340"/>
        <end position="363"/>
    </location>
</feature>
<dbReference type="OrthoDB" id="5327148at2759"/>
<dbReference type="Proteomes" id="UP000014071">
    <property type="component" value="Unassembled WGS sequence"/>
</dbReference>
<dbReference type="EMBL" id="DF238775">
    <property type="protein sequence ID" value="GAC93367.1"/>
    <property type="molecule type" value="Genomic_DNA"/>
</dbReference>
<feature type="transmembrane region" description="Helical" evidence="2">
    <location>
        <begin position="166"/>
        <end position="185"/>
    </location>
</feature>